<name>A0A8J8NJT0_HALGN</name>
<evidence type="ECO:0000313" key="1">
    <source>
        <dbReference type="EMBL" id="TNV75550.1"/>
    </source>
</evidence>
<keyword evidence="2" id="KW-1185">Reference proteome</keyword>
<evidence type="ECO:0000313" key="2">
    <source>
        <dbReference type="Proteomes" id="UP000785679"/>
    </source>
</evidence>
<protein>
    <submittedName>
        <fullName evidence="1">Uncharacterized protein</fullName>
    </submittedName>
</protein>
<organism evidence="1 2">
    <name type="scientific">Halteria grandinella</name>
    <dbReference type="NCBI Taxonomy" id="5974"/>
    <lineage>
        <taxon>Eukaryota</taxon>
        <taxon>Sar</taxon>
        <taxon>Alveolata</taxon>
        <taxon>Ciliophora</taxon>
        <taxon>Intramacronucleata</taxon>
        <taxon>Spirotrichea</taxon>
        <taxon>Stichotrichia</taxon>
        <taxon>Sporadotrichida</taxon>
        <taxon>Halteriidae</taxon>
        <taxon>Halteria</taxon>
    </lineage>
</organism>
<comment type="caution">
    <text evidence="1">The sequence shown here is derived from an EMBL/GenBank/DDBJ whole genome shotgun (WGS) entry which is preliminary data.</text>
</comment>
<sequence length="88" mass="10018">MNILSAPQLISIFFGRSRRAISRNSAFVGLDREFIDEMVCQVIEPSDKLKSLQIIFGVIPLLIQENLSMCWDLLEGIMIQQINHHSTS</sequence>
<dbReference type="EMBL" id="RRYP01015330">
    <property type="protein sequence ID" value="TNV75550.1"/>
    <property type="molecule type" value="Genomic_DNA"/>
</dbReference>
<reference evidence="1" key="1">
    <citation type="submission" date="2019-06" db="EMBL/GenBank/DDBJ databases">
        <authorList>
            <person name="Zheng W."/>
        </authorList>
    </citation>
    <scope>NUCLEOTIDE SEQUENCE</scope>
    <source>
        <strain evidence="1">QDHG01</strain>
    </source>
</reference>
<dbReference type="Proteomes" id="UP000785679">
    <property type="component" value="Unassembled WGS sequence"/>
</dbReference>
<proteinExistence type="predicted"/>
<accession>A0A8J8NJT0</accession>
<dbReference type="AlphaFoldDB" id="A0A8J8NJT0"/>
<gene>
    <name evidence="1" type="ORF">FGO68_gene9402</name>
</gene>